<comment type="similarity">
    <text evidence="9">Belongs to the mitochondrial carrier (TC 2.A.29) family.</text>
</comment>
<feature type="domain" description="EF-hand" evidence="11">
    <location>
        <begin position="151"/>
        <end position="186"/>
    </location>
</feature>
<dbReference type="PROSITE" id="PS00018">
    <property type="entry name" value="EF_HAND_1"/>
    <property type="match status" value="2"/>
</dbReference>
<keyword evidence="6" id="KW-1133">Transmembrane helix</keyword>
<feature type="domain" description="EF-hand" evidence="11">
    <location>
        <begin position="106"/>
        <end position="141"/>
    </location>
</feature>
<feature type="repeat" description="Solcar" evidence="8">
    <location>
        <begin position="325"/>
        <end position="411"/>
    </location>
</feature>
<evidence type="ECO:0000256" key="7">
    <source>
        <dbReference type="ARBA" id="ARBA00023136"/>
    </source>
</evidence>
<evidence type="ECO:0000256" key="9">
    <source>
        <dbReference type="RuleBase" id="RU000488"/>
    </source>
</evidence>
<dbReference type="VEuPathDB" id="AmoebaDB:FDP41_011980"/>
<evidence type="ECO:0000313" key="12">
    <source>
        <dbReference type="EMBL" id="KAF0982119.1"/>
    </source>
</evidence>
<evidence type="ECO:0000256" key="3">
    <source>
        <dbReference type="ARBA" id="ARBA00022692"/>
    </source>
</evidence>
<gene>
    <name evidence="12" type="ORF">FDP41_011980</name>
</gene>
<evidence type="ECO:0000259" key="11">
    <source>
        <dbReference type="PROSITE" id="PS50222"/>
    </source>
</evidence>
<comment type="caution">
    <text evidence="12">The sequence shown here is derived from an EMBL/GenBank/DDBJ whole genome shotgun (WGS) entry which is preliminary data.</text>
</comment>
<dbReference type="InterPro" id="IPR018108">
    <property type="entry name" value="MCP_transmembrane"/>
</dbReference>
<dbReference type="VEuPathDB" id="AmoebaDB:NfTy_023140"/>
<dbReference type="PROSITE" id="PS50222">
    <property type="entry name" value="EF_HAND_2"/>
    <property type="match status" value="3"/>
</dbReference>
<name>A0A6A5CA26_NAEFO</name>
<keyword evidence="3 8" id="KW-0812">Transmembrane</keyword>
<dbReference type="GO" id="GO:0055085">
    <property type="term" value="P:transmembrane transport"/>
    <property type="evidence" value="ECO:0007669"/>
    <property type="project" value="InterPro"/>
</dbReference>
<evidence type="ECO:0000313" key="13">
    <source>
        <dbReference type="Proteomes" id="UP000444721"/>
    </source>
</evidence>
<dbReference type="GO" id="GO:0005509">
    <property type="term" value="F:calcium ion binding"/>
    <property type="evidence" value="ECO:0007669"/>
    <property type="project" value="InterPro"/>
</dbReference>
<dbReference type="OMA" id="VISYAEW"/>
<keyword evidence="4" id="KW-0677">Repeat</keyword>
<protein>
    <recommendedName>
        <fullName evidence="11">EF-hand domain-containing protein</fullName>
    </recommendedName>
</protein>
<feature type="repeat" description="Solcar" evidence="8">
    <location>
        <begin position="232"/>
        <end position="316"/>
    </location>
</feature>
<dbReference type="GO" id="GO:0005743">
    <property type="term" value="C:mitochondrial inner membrane"/>
    <property type="evidence" value="ECO:0007669"/>
    <property type="project" value="UniProtKB-SubCell"/>
</dbReference>
<dbReference type="InterPro" id="IPR018247">
    <property type="entry name" value="EF_Hand_1_Ca_BS"/>
</dbReference>
<dbReference type="OrthoDB" id="270584at2759"/>
<dbReference type="InterPro" id="IPR002048">
    <property type="entry name" value="EF_hand_dom"/>
</dbReference>
<dbReference type="SUPFAM" id="SSF47473">
    <property type="entry name" value="EF-hand"/>
    <property type="match status" value="1"/>
</dbReference>
<evidence type="ECO:0000256" key="5">
    <source>
        <dbReference type="ARBA" id="ARBA00022837"/>
    </source>
</evidence>
<dbReference type="Gene3D" id="1.10.238.10">
    <property type="entry name" value="EF-hand"/>
    <property type="match status" value="2"/>
</dbReference>
<dbReference type="Pfam" id="PF13499">
    <property type="entry name" value="EF-hand_7"/>
    <property type="match status" value="2"/>
</dbReference>
<dbReference type="RefSeq" id="XP_044566832.1">
    <property type="nucleotide sequence ID" value="XM_044702449.1"/>
</dbReference>
<dbReference type="InterPro" id="IPR002067">
    <property type="entry name" value="MCP"/>
</dbReference>
<dbReference type="CDD" id="cd15898">
    <property type="entry name" value="EFh_PI-PLC"/>
    <property type="match status" value="1"/>
</dbReference>
<evidence type="ECO:0000256" key="4">
    <source>
        <dbReference type="ARBA" id="ARBA00022737"/>
    </source>
</evidence>
<evidence type="ECO:0000256" key="8">
    <source>
        <dbReference type="PROSITE-ProRule" id="PRU00282"/>
    </source>
</evidence>
<dbReference type="EMBL" id="VFQX01000012">
    <property type="protein sequence ID" value="KAF0982119.1"/>
    <property type="molecule type" value="Genomic_DNA"/>
</dbReference>
<feature type="region of interest" description="Disordered" evidence="10">
    <location>
        <begin position="19"/>
        <end position="41"/>
    </location>
</feature>
<keyword evidence="5" id="KW-0106">Calcium</keyword>
<feature type="repeat" description="Solcar" evidence="8">
    <location>
        <begin position="421"/>
        <end position="527"/>
    </location>
</feature>
<evidence type="ECO:0000256" key="6">
    <source>
        <dbReference type="ARBA" id="ARBA00022989"/>
    </source>
</evidence>
<evidence type="ECO:0000256" key="2">
    <source>
        <dbReference type="ARBA" id="ARBA00022448"/>
    </source>
</evidence>
<dbReference type="SMART" id="SM00054">
    <property type="entry name" value="EFh"/>
    <property type="match status" value="4"/>
</dbReference>
<evidence type="ECO:0000256" key="1">
    <source>
        <dbReference type="ARBA" id="ARBA00004448"/>
    </source>
</evidence>
<accession>A0A6A5CA26</accession>
<dbReference type="SUPFAM" id="SSF103506">
    <property type="entry name" value="Mitochondrial carrier"/>
    <property type="match status" value="1"/>
</dbReference>
<dbReference type="AlphaFoldDB" id="A0A6A5CA26"/>
<dbReference type="InterPro" id="IPR023395">
    <property type="entry name" value="MCP_dom_sf"/>
</dbReference>
<keyword evidence="2 9" id="KW-0813">Transport</keyword>
<feature type="domain" description="EF-hand" evidence="11">
    <location>
        <begin position="41"/>
        <end position="76"/>
    </location>
</feature>
<keyword evidence="7 8" id="KW-0472">Membrane</keyword>
<keyword evidence="13" id="KW-1185">Reference proteome</keyword>
<dbReference type="Pfam" id="PF00153">
    <property type="entry name" value="Mito_carr"/>
    <property type="match status" value="3"/>
</dbReference>
<dbReference type="Proteomes" id="UP000444721">
    <property type="component" value="Unassembled WGS sequence"/>
</dbReference>
<sequence length="539" mass="59961">MTQSLNTDKGGLQQQNVVDQQQHHSLSPSSSNSNPPPPHVVDINSLRETFQKLDRNHDGRLTLTEFEQAAHELKLPSRHLLKIFQQIDSNHDQSITFEEFSKFVSHRYEELQFIFQQLDTNKDGKLDANEMMQGIQKVYKLSGGGGDQMETFQEFIQKLLNRMDTNQDAQISFEEFRDLLCLVPEVTLESVVEYWREASALLSDDVDLVLVSRQKIQEHAVVTSKGPFSFLNNASKAVLAGGLAGAISKTVTAPMERLKVIYQVQTKKPPSMWMGLKEIYTEGGVKGLFRGNGVNIIKSAPEKAIKYAAFEQVKNLLTKMNGDQSSNVITFIAGSSSGVICHTALYPLEVVKTRLSVAPTGEYHGMFDAIFKIAKNEGPIQPFFRGVIPNILNTIWTSGFSLMTYDAMKQVLVNHSPNGQPSIGGLMFCGSASSVLSQTLFYPLHVVKTRMIMQGAHELVVTKKNLKANLHGQVATATTYTGMMDAFVKIIQQEGTKALFKGFVPSMLKGIPAHGVTFGVYELVKRYLGFEEVGHKKKH</sequence>
<proteinExistence type="inferred from homology"/>
<dbReference type="PRINTS" id="PR00926">
    <property type="entry name" value="MITOCARRIER"/>
</dbReference>
<dbReference type="Gene3D" id="1.50.40.10">
    <property type="entry name" value="Mitochondrial carrier domain"/>
    <property type="match status" value="1"/>
</dbReference>
<dbReference type="VEuPathDB" id="AmoebaDB:NF0069550"/>
<reference evidence="12 13" key="1">
    <citation type="journal article" date="2019" name="Sci. Rep.">
        <title>Nanopore sequencing improves the draft genome of the human pathogenic amoeba Naegleria fowleri.</title>
        <authorList>
            <person name="Liechti N."/>
            <person name="Schurch N."/>
            <person name="Bruggmann R."/>
            <person name="Wittwer M."/>
        </authorList>
    </citation>
    <scope>NUCLEOTIDE SEQUENCE [LARGE SCALE GENOMIC DNA]</scope>
    <source>
        <strain evidence="12 13">ATCC 30894</strain>
    </source>
</reference>
<dbReference type="GeneID" id="68119195"/>
<evidence type="ECO:0000256" key="10">
    <source>
        <dbReference type="SAM" id="MobiDB-lite"/>
    </source>
</evidence>
<dbReference type="PANTHER" id="PTHR24089">
    <property type="entry name" value="SOLUTE CARRIER FAMILY 25"/>
    <property type="match status" value="1"/>
</dbReference>
<dbReference type="PROSITE" id="PS50920">
    <property type="entry name" value="SOLCAR"/>
    <property type="match status" value="3"/>
</dbReference>
<dbReference type="InterPro" id="IPR011992">
    <property type="entry name" value="EF-hand-dom_pair"/>
</dbReference>
<comment type="subcellular location">
    <subcellularLocation>
        <location evidence="1">Mitochondrion inner membrane</location>
        <topology evidence="1">Multi-pass membrane protein</topology>
    </subcellularLocation>
</comment>
<organism evidence="12 13">
    <name type="scientific">Naegleria fowleri</name>
    <name type="common">Brain eating amoeba</name>
    <dbReference type="NCBI Taxonomy" id="5763"/>
    <lineage>
        <taxon>Eukaryota</taxon>
        <taxon>Discoba</taxon>
        <taxon>Heterolobosea</taxon>
        <taxon>Tetramitia</taxon>
        <taxon>Eutetramitia</taxon>
        <taxon>Vahlkampfiidae</taxon>
        <taxon>Naegleria</taxon>
    </lineage>
</organism>